<dbReference type="OrthoDB" id="78663at2759"/>
<dbReference type="EMBL" id="KB310993">
    <property type="protein sequence ID" value="ELT90289.1"/>
    <property type="molecule type" value="Genomic_DNA"/>
</dbReference>
<name>R7T9A9_CAPTE</name>
<sequence length="226" mass="26576">MSVSSSHPPRTMYELRNRNPQIDQIRDISVWFDQGSEFMTPEGAVLVRRCGRGYYFLWGLFASMVDLDAKRQKPRSHFRRAFIFGCLYVRRASLLILRLCFNIIGKEEDRPRSRRPRVTTRRQDPAILLSHFRDRFRPFTGRRRHRRIPQTPNKWANSSTMTSKCETPFDALLEHENKIDALIHLSALCGSIFTNESEAAFSNYRMWESLCFIIAFAYISLICTRT</sequence>
<keyword evidence="3" id="KW-1185">Reference proteome</keyword>
<dbReference type="EnsemblMetazoa" id="CapteT205071">
    <property type="protein sequence ID" value="CapteP205071"/>
    <property type="gene ID" value="CapteG205071"/>
</dbReference>
<reference evidence="1 3" key="2">
    <citation type="journal article" date="2013" name="Nature">
        <title>Insights into bilaterian evolution from three spiralian genomes.</title>
        <authorList>
            <person name="Simakov O."/>
            <person name="Marletaz F."/>
            <person name="Cho S.J."/>
            <person name="Edsinger-Gonzales E."/>
            <person name="Havlak P."/>
            <person name="Hellsten U."/>
            <person name="Kuo D.H."/>
            <person name="Larsson T."/>
            <person name="Lv J."/>
            <person name="Arendt D."/>
            <person name="Savage R."/>
            <person name="Osoegawa K."/>
            <person name="de Jong P."/>
            <person name="Grimwood J."/>
            <person name="Chapman J.A."/>
            <person name="Shapiro H."/>
            <person name="Aerts A."/>
            <person name="Otillar R.P."/>
            <person name="Terry A.Y."/>
            <person name="Boore J.L."/>
            <person name="Grigoriev I.V."/>
            <person name="Lindberg D.R."/>
            <person name="Seaver E.C."/>
            <person name="Weisblat D.A."/>
            <person name="Putnam N.H."/>
            <person name="Rokhsar D.S."/>
        </authorList>
    </citation>
    <scope>NUCLEOTIDE SEQUENCE</scope>
    <source>
        <strain evidence="1 3">I ESC-2004</strain>
    </source>
</reference>
<reference evidence="3" key="1">
    <citation type="submission" date="2012-12" db="EMBL/GenBank/DDBJ databases">
        <authorList>
            <person name="Hellsten U."/>
            <person name="Grimwood J."/>
            <person name="Chapman J.A."/>
            <person name="Shapiro H."/>
            <person name="Aerts A."/>
            <person name="Otillar R.P."/>
            <person name="Terry A.Y."/>
            <person name="Boore J.L."/>
            <person name="Simakov O."/>
            <person name="Marletaz F."/>
            <person name="Cho S.-J."/>
            <person name="Edsinger-Gonzales E."/>
            <person name="Havlak P."/>
            <person name="Kuo D.-H."/>
            <person name="Larsson T."/>
            <person name="Lv J."/>
            <person name="Arendt D."/>
            <person name="Savage R."/>
            <person name="Osoegawa K."/>
            <person name="de Jong P."/>
            <person name="Lindberg D.R."/>
            <person name="Seaver E.C."/>
            <person name="Weisblat D.A."/>
            <person name="Putnam N.H."/>
            <person name="Grigoriev I.V."/>
            <person name="Rokhsar D.S."/>
        </authorList>
    </citation>
    <scope>NUCLEOTIDE SEQUENCE</scope>
    <source>
        <strain evidence="3">I ESC-2004</strain>
    </source>
</reference>
<evidence type="ECO:0000313" key="1">
    <source>
        <dbReference type="EMBL" id="ELT90289.1"/>
    </source>
</evidence>
<evidence type="ECO:0000313" key="2">
    <source>
        <dbReference type="EnsemblMetazoa" id="CapteP205071"/>
    </source>
</evidence>
<accession>R7T9A9</accession>
<evidence type="ECO:0000313" key="3">
    <source>
        <dbReference type="Proteomes" id="UP000014760"/>
    </source>
</evidence>
<dbReference type="EMBL" id="AMQN01003126">
    <property type="status" value="NOT_ANNOTATED_CDS"/>
    <property type="molecule type" value="Genomic_DNA"/>
</dbReference>
<organism evidence="1">
    <name type="scientific">Capitella teleta</name>
    <name type="common">Polychaete worm</name>
    <dbReference type="NCBI Taxonomy" id="283909"/>
    <lineage>
        <taxon>Eukaryota</taxon>
        <taxon>Metazoa</taxon>
        <taxon>Spiralia</taxon>
        <taxon>Lophotrochozoa</taxon>
        <taxon>Annelida</taxon>
        <taxon>Polychaeta</taxon>
        <taxon>Sedentaria</taxon>
        <taxon>Scolecida</taxon>
        <taxon>Capitellidae</taxon>
        <taxon>Capitella</taxon>
    </lineage>
</organism>
<gene>
    <name evidence="1" type="ORF">CAPTEDRAFT_205071</name>
</gene>
<dbReference type="Proteomes" id="UP000014760">
    <property type="component" value="Unassembled WGS sequence"/>
</dbReference>
<protein>
    <submittedName>
        <fullName evidence="1 2">Uncharacterized protein</fullName>
    </submittedName>
</protein>
<reference evidence="2" key="3">
    <citation type="submission" date="2015-06" db="UniProtKB">
        <authorList>
            <consortium name="EnsemblMetazoa"/>
        </authorList>
    </citation>
    <scope>IDENTIFICATION</scope>
</reference>
<proteinExistence type="predicted"/>
<dbReference type="AlphaFoldDB" id="R7T9A9"/>
<dbReference type="HOGENOM" id="CLU_1225824_0_0_1"/>